<dbReference type="Proteomes" id="UP001595721">
    <property type="component" value="Unassembled WGS sequence"/>
</dbReference>
<dbReference type="Pfam" id="PF07729">
    <property type="entry name" value="FCD"/>
    <property type="match status" value="1"/>
</dbReference>
<dbReference type="RefSeq" id="WP_377745361.1">
    <property type="nucleotide sequence ID" value="NZ_JBHRXJ010000011.1"/>
</dbReference>
<keyword evidence="3" id="KW-0804">Transcription</keyword>
<dbReference type="SMART" id="SM00345">
    <property type="entry name" value="HTH_GNTR"/>
    <property type="match status" value="1"/>
</dbReference>
<dbReference type="CDD" id="cd07377">
    <property type="entry name" value="WHTH_GntR"/>
    <property type="match status" value="1"/>
</dbReference>
<evidence type="ECO:0000313" key="6">
    <source>
        <dbReference type="Proteomes" id="UP001595721"/>
    </source>
</evidence>
<dbReference type="Pfam" id="PF00392">
    <property type="entry name" value="GntR"/>
    <property type="match status" value="1"/>
</dbReference>
<feature type="domain" description="HTH gntR-type" evidence="4">
    <location>
        <begin position="18"/>
        <end position="86"/>
    </location>
</feature>
<dbReference type="Gene3D" id="1.10.10.10">
    <property type="entry name" value="Winged helix-like DNA-binding domain superfamily/Winged helix DNA-binding domain"/>
    <property type="match status" value="1"/>
</dbReference>
<dbReference type="InterPro" id="IPR008920">
    <property type="entry name" value="TF_FadR/GntR_C"/>
</dbReference>
<sequence>MTQGPARLAAAEPGFPGRTLVVRVREAMRAQIGRGDYRPGDRLPSEARLTQEFGVSRTVIREAIAALRADGLVDPRQGAGVFVLEPPAPDAPAFRNLDLARVSSLIEMLELRAAVEGDAAGYAASRRSPAQEQRIVETYEELRALTRAGTPSSEADFRFHLAIAEAANNPRFSEFLRLIGPTIIPRRVFSPDDGAPLPAEFLRLLDSEHTAIVTAILSGDPEAARAAMRAHLIDSQARYCAFLRRIRAGDGEAATG</sequence>
<proteinExistence type="predicted"/>
<organism evidence="5 6">
    <name type="scientific">Paracoccus mangrovi</name>
    <dbReference type="NCBI Taxonomy" id="1715645"/>
    <lineage>
        <taxon>Bacteria</taxon>
        <taxon>Pseudomonadati</taxon>
        <taxon>Pseudomonadota</taxon>
        <taxon>Alphaproteobacteria</taxon>
        <taxon>Rhodobacterales</taxon>
        <taxon>Paracoccaceae</taxon>
        <taxon>Paracoccus</taxon>
    </lineage>
</organism>
<keyword evidence="1" id="KW-0805">Transcription regulation</keyword>
<evidence type="ECO:0000313" key="5">
    <source>
        <dbReference type="EMBL" id="MFC3529412.1"/>
    </source>
</evidence>
<dbReference type="PANTHER" id="PTHR43537:SF5">
    <property type="entry name" value="UXU OPERON TRANSCRIPTIONAL REGULATOR"/>
    <property type="match status" value="1"/>
</dbReference>
<keyword evidence="2" id="KW-0238">DNA-binding</keyword>
<dbReference type="PANTHER" id="PTHR43537">
    <property type="entry name" value="TRANSCRIPTIONAL REGULATOR, GNTR FAMILY"/>
    <property type="match status" value="1"/>
</dbReference>
<comment type="caution">
    <text evidence="5">The sequence shown here is derived from an EMBL/GenBank/DDBJ whole genome shotgun (WGS) entry which is preliminary data.</text>
</comment>
<dbReference type="InterPro" id="IPR036390">
    <property type="entry name" value="WH_DNA-bd_sf"/>
</dbReference>
<dbReference type="SMART" id="SM00895">
    <property type="entry name" value="FCD"/>
    <property type="match status" value="1"/>
</dbReference>
<dbReference type="InterPro" id="IPR011711">
    <property type="entry name" value="GntR_C"/>
</dbReference>
<dbReference type="SUPFAM" id="SSF46785">
    <property type="entry name" value="Winged helix' DNA-binding domain"/>
    <property type="match status" value="1"/>
</dbReference>
<dbReference type="EMBL" id="JBHRXJ010000011">
    <property type="protein sequence ID" value="MFC3529412.1"/>
    <property type="molecule type" value="Genomic_DNA"/>
</dbReference>
<dbReference type="PRINTS" id="PR00035">
    <property type="entry name" value="HTHGNTR"/>
</dbReference>
<evidence type="ECO:0000256" key="2">
    <source>
        <dbReference type="ARBA" id="ARBA00023125"/>
    </source>
</evidence>
<protein>
    <submittedName>
        <fullName evidence="5">FadR/GntR family transcriptional regulator</fullName>
    </submittedName>
</protein>
<dbReference type="SUPFAM" id="SSF48008">
    <property type="entry name" value="GntR ligand-binding domain-like"/>
    <property type="match status" value="1"/>
</dbReference>
<evidence type="ECO:0000256" key="1">
    <source>
        <dbReference type="ARBA" id="ARBA00023015"/>
    </source>
</evidence>
<dbReference type="InterPro" id="IPR000524">
    <property type="entry name" value="Tscrpt_reg_HTH_GntR"/>
</dbReference>
<evidence type="ECO:0000259" key="4">
    <source>
        <dbReference type="PROSITE" id="PS50949"/>
    </source>
</evidence>
<keyword evidence="6" id="KW-1185">Reference proteome</keyword>
<dbReference type="InterPro" id="IPR036388">
    <property type="entry name" value="WH-like_DNA-bd_sf"/>
</dbReference>
<name>A0ABV7R8C5_9RHOB</name>
<dbReference type="PROSITE" id="PS50949">
    <property type="entry name" value="HTH_GNTR"/>
    <property type="match status" value="1"/>
</dbReference>
<accession>A0ABV7R8C5</accession>
<evidence type="ECO:0000256" key="3">
    <source>
        <dbReference type="ARBA" id="ARBA00023163"/>
    </source>
</evidence>
<dbReference type="Gene3D" id="1.20.120.530">
    <property type="entry name" value="GntR ligand-binding domain-like"/>
    <property type="match status" value="1"/>
</dbReference>
<reference evidence="6" key="1">
    <citation type="journal article" date="2019" name="Int. J. Syst. Evol. Microbiol.">
        <title>The Global Catalogue of Microorganisms (GCM) 10K type strain sequencing project: providing services to taxonomists for standard genome sequencing and annotation.</title>
        <authorList>
            <consortium name="The Broad Institute Genomics Platform"/>
            <consortium name="The Broad Institute Genome Sequencing Center for Infectious Disease"/>
            <person name="Wu L."/>
            <person name="Ma J."/>
        </authorList>
    </citation>
    <scope>NUCLEOTIDE SEQUENCE [LARGE SCALE GENOMIC DNA]</scope>
    <source>
        <strain evidence="6">KCTC 42899</strain>
    </source>
</reference>
<gene>
    <name evidence="5" type="ORF">ACFOMH_14625</name>
</gene>